<organism evidence="11 12">
    <name type="scientific">Chthonomonas calidirosea (strain DSM 23976 / ICMP 18418 / T49)</name>
    <dbReference type="NCBI Taxonomy" id="1303518"/>
    <lineage>
        <taxon>Bacteria</taxon>
        <taxon>Bacillati</taxon>
        <taxon>Armatimonadota</taxon>
        <taxon>Chthonomonadia</taxon>
        <taxon>Chthonomonadales</taxon>
        <taxon>Chthonomonadaceae</taxon>
        <taxon>Chthonomonas</taxon>
    </lineage>
</organism>
<dbReference type="HOGENOM" id="CLU_044694_2_1_0"/>
<gene>
    <name evidence="11" type="ORF">CCALI_00689</name>
</gene>
<keyword evidence="12" id="KW-1185">Reference proteome</keyword>
<dbReference type="InterPro" id="IPR010372">
    <property type="entry name" value="DNA_pol3_delta_N"/>
</dbReference>
<dbReference type="NCBIfam" id="TIGR01128">
    <property type="entry name" value="holA"/>
    <property type="match status" value="1"/>
</dbReference>
<reference evidence="12" key="1">
    <citation type="submission" date="2013-03" db="EMBL/GenBank/DDBJ databases">
        <title>Genome sequence of Chthonomonas calidirosea, the first sequenced genome from the Armatimonadetes phylum (formally candidate division OP10).</title>
        <authorList>
            <person name="Lee K.C.Y."/>
            <person name="Morgan X.C."/>
            <person name="Dunfield P.F."/>
            <person name="Tamas I."/>
            <person name="Houghton K.M."/>
            <person name="Vyssotski M."/>
            <person name="Ryan J.L.J."/>
            <person name="Lagutin K."/>
            <person name="McDonald I.R."/>
            <person name="Stott M.B."/>
        </authorList>
    </citation>
    <scope>NUCLEOTIDE SEQUENCE [LARGE SCALE GENOMIC DNA]</scope>
    <source>
        <strain evidence="12">DSM 23976 / ICMP 18418 / T49</strain>
    </source>
</reference>
<dbReference type="InParanoid" id="S0ET36"/>
<evidence type="ECO:0000256" key="5">
    <source>
        <dbReference type="ARBA" id="ARBA00022705"/>
    </source>
</evidence>
<dbReference type="InterPro" id="IPR008921">
    <property type="entry name" value="DNA_pol3_clamp-load_cplx_C"/>
</dbReference>
<dbReference type="Pfam" id="PF21694">
    <property type="entry name" value="DNA_pol3_delta_C"/>
    <property type="match status" value="1"/>
</dbReference>
<dbReference type="EC" id="2.7.7.7" evidence="1"/>
<dbReference type="GO" id="GO:0003887">
    <property type="term" value="F:DNA-directed DNA polymerase activity"/>
    <property type="evidence" value="ECO:0007669"/>
    <property type="project" value="UniProtKB-KW"/>
</dbReference>
<evidence type="ECO:0000256" key="2">
    <source>
        <dbReference type="ARBA" id="ARBA00017703"/>
    </source>
</evidence>
<dbReference type="FunCoup" id="S0ET36">
    <property type="interactions" value="108"/>
</dbReference>
<evidence type="ECO:0000259" key="9">
    <source>
        <dbReference type="Pfam" id="PF06144"/>
    </source>
</evidence>
<evidence type="ECO:0000313" key="12">
    <source>
        <dbReference type="Proteomes" id="UP000014227"/>
    </source>
</evidence>
<keyword evidence="5" id="KW-0235">DNA replication</keyword>
<dbReference type="RefSeq" id="WP_016482076.1">
    <property type="nucleotide sequence ID" value="NC_021487.1"/>
</dbReference>
<evidence type="ECO:0000256" key="1">
    <source>
        <dbReference type="ARBA" id="ARBA00012417"/>
    </source>
</evidence>
<evidence type="ECO:0000259" key="10">
    <source>
        <dbReference type="Pfam" id="PF21694"/>
    </source>
</evidence>
<protein>
    <recommendedName>
        <fullName evidence="2">DNA polymerase III subunit delta</fullName>
        <ecNumber evidence="1">2.7.7.7</ecNumber>
    </recommendedName>
</protein>
<dbReference type="EMBL" id="HF951689">
    <property type="protein sequence ID" value="CCW34514.1"/>
    <property type="molecule type" value="Genomic_DNA"/>
</dbReference>
<accession>S0ET36</accession>
<dbReference type="SUPFAM" id="SSF52540">
    <property type="entry name" value="P-loop containing nucleoside triphosphate hydrolases"/>
    <property type="match status" value="1"/>
</dbReference>
<feature type="domain" description="DNA polymerase III delta N-terminal" evidence="9">
    <location>
        <begin position="24"/>
        <end position="140"/>
    </location>
</feature>
<keyword evidence="6" id="KW-0239">DNA-directed DNA polymerase</keyword>
<feature type="domain" description="DNA polymerase III delta subunit-like C-terminal" evidence="10">
    <location>
        <begin position="224"/>
        <end position="344"/>
    </location>
</feature>
<dbReference type="InterPro" id="IPR048466">
    <property type="entry name" value="DNA_pol3_delta-like_C"/>
</dbReference>
<dbReference type="eggNOG" id="COG1466">
    <property type="taxonomic scope" value="Bacteria"/>
</dbReference>
<dbReference type="SUPFAM" id="SSF48019">
    <property type="entry name" value="post-AAA+ oligomerization domain-like"/>
    <property type="match status" value="1"/>
</dbReference>
<dbReference type="AlphaFoldDB" id="S0ET36"/>
<dbReference type="OrthoDB" id="9775929at2"/>
<sequence length="383" mass="42537">MGREIPYNPNEPQQLWQKQLFPVYLFWGSADKLKEEAVAALKHYLIAPSFVEFDYEVLDASTNSIDAILSAAYQAPFGSSHRLLVVHGAEVWREKARSGDADRLAEAIPRLPASCCIALIAAAQSDEDKRKTVLTSRLDKVIGEIGALVPCRAPSLEIVQKWLLQKAREENKNFEPEALELLITTTGQELYALEQELAKLFAYTGTRSTITKADVQTLATDTPEEVIFAAVDAVVKRQTELALHLLAELHRYDPKPQAVAAKFLALLARQFRLLWQAKLLIERRIHPSQVSHLPEDIATELPKEASITGVHWKARELYTLAKQWSWHDLADAMDQLLECDTANKGAAVLDIGLFGADPARNLQILVLSLATSSTMNNPVGGTK</sequence>
<evidence type="ECO:0000256" key="8">
    <source>
        <dbReference type="ARBA" id="ARBA00049244"/>
    </source>
</evidence>
<comment type="similarity">
    <text evidence="7">Belongs to the DNA polymerase HolA subunit family.</text>
</comment>
<comment type="catalytic activity">
    <reaction evidence="8">
        <text>DNA(n) + a 2'-deoxyribonucleoside 5'-triphosphate = DNA(n+1) + diphosphate</text>
        <dbReference type="Rhea" id="RHEA:22508"/>
        <dbReference type="Rhea" id="RHEA-COMP:17339"/>
        <dbReference type="Rhea" id="RHEA-COMP:17340"/>
        <dbReference type="ChEBI" id="CHEBI:33019"/>
        <dbReference type="ChEBI" id="CHEBI:61560"/>
        <dbReference type="ChEBI" id="CHEBI:173112"/>
        <dbReference type="EC" id="2.7.7.7"/>
    </reaction>
</comment>
<dbReference type="Gene3D" id="1.10.8.60">
    <property type="match status" value="1"/>
</dbReference>
<dbReference type="GO" id="GO:0006261">
    <property type="term" value="P:DNA-templated DNA replication"/>
    <property type="evidence" value="ECO:0007669"/>
    <property type="project" value="TreeGrafter"/>
</dbReference>
<evidence type="ECO:0000256" key="7">
    <source>
        <dbReference type="ARBA" id="ARBA00034754"/>
    </source>
</evidence>
<evidence type="ECO:0000256" key="4">
    <source>
        <dbReference type="ARBA" id="ARBA00022695"/>
    </source>
</evidence>
<dbReference type="InterPro" id="IPR027417">
    <property type="entry name" value="P-loop_NTPase"/>
</dbReference>
<dbReference type="PATRIC" id="fig|1303518.3.peg.695"/>
<evidence type="ECO:0000256" key="3">
    <source>
        <dbReference type="ARBA" id="ARBA00022679"/>
    </source>
</evidence>
<dbReference type="GO" id="GO:0003677">
    <property type="term" value="F:DNA binding"/>
    <property type="evidence" value="ECO:0007669"/>
    <property type="project" value="InterPro"/>
</dbReference>
<dbReference type="Pfam" id="PF06144">
    <property type="entry name" value="DNA_pol3_delta"/>
    <property type="match status" value="1"/>
</dbReference>
<proteinExistence type="inferred from homology"/>
<evidence type="ECO:0000256" key="6">
    <source>
        <dbReference type="ARBA" id="ARBA00022932"/>
    </source>
</evidence>
<dbReference type="STRING" id="454171.CP488_00464"/>
<dbReference type="Gene3D" id="1.20.272.10">
    <property type="match status" value="1"/>
</dbReference>
<dbReference type="PANTHER" id="PTHR34388">
    <property type="entry name" value="DNA POLYMERASE III SUBUNIT DELTA"/>
    <property type="match status" value="1"/>
</dbReference>
<dbReference type="InterPro" id="IPR005790">
    <property type="entry name" value="DNA_polIII_delta"/>
</dbReference>
<dbReference type="PANTHER" id="PTHR34388:SF1">
    <property type="entry name" value="DNA POLYMERASE III SUBUNIT DELTA"/>
    <property type="match status" value="1"/>
</dbReference>
<dbReference type="Gene3D" id="3.40.50.300">
    <property type="entry name" value="P-loop containing nucleotide triphosphate hydrolases"/>
    <property type="match status" value="1"/>
</dbReference>
<keyword evidence="3 11" id="KW-0808">Transferase</keyword>
<dbReference type="Proteomes" id="UP000014227">
    <property type="component" value="Chromosome I"/>
</dbReference>
<dbReference type="GO" id="GO:0009360">
    <property type="term" value="C:DNA polymerase III complex"/>
    <property type="evidence" value="ECO:0007669"/>
    <property type="project" value="InterPro"/>
</dbReference>
<dbReference type="KEGG" id="ccz:CCALI_00689"/>
<evidence type="ECO:0000313" key="11">
    <source>
        <dbReference type="EMBL" id="CCW34514.1"/>
    </source>
</evidence>
<keyword evidence="4 11" id="KW-0548">Nucleotidyltransferase</keyword>
<name>S0ET36_CHTCT</name>